<protein>
    <submittedName>
        <fullName evidence="1">Uncharacterized protein</fullName>
    </submittedName>
</protein>
<evidence type="ECO:0000313" key="2">
    <source>
        <dbReference type="Proteomes" id="UP001066276"/>
    </source>
</evidence>
<gene>
    <name evidence="1" type="ORF">NDU88_011808</name>
</gene>
<organism evidence="1 2">
    <name type="scientific">Pleurodeles waltl</name>
    <name type="common">Iberian ribbed newt</name>
    <dbReference type="NCBI Taxonomy" id="8319"/>
    <lineage>
        <taxon>Eukaryota</taxon>
        <taxon>Metazoa</taxon>
        <taxon>Chordata</taxon>
        <taxon>Craniata</taxon>
        <taxon>Vertebrata</taxon>
        <taxon>Euteleostomi</taxon>
        <taxon>Amphibia</taxon>
        <taxon>Batrachia</taxon>
        <taxon>Caudata</taxon>
        <taxon>Salamandroidea</taxon>
        <taxon>Salamandridae</taxon>
        <taxon>Pleurodelinae</taxon>
        <taxon>Pleurodeles</taxon>
    </lineage>
</organism>
<keyword evidence="2" id="KW-1185">Reference proteome</keyword>
<dbReference type="EMBL" id="JANPWB010000010">
    <property type="protein sequence ID" value="KAJ1145522.1"/>
    <property type="molecule type" value="Genomic_DNA"/>
</dbReference>
<accession>A0AAV7R131</accession>
<sequence>MELGDCGNEWCEQRKPAYGRVECTQCCQILKAFYSPKLLNDQPKVSPNEPVPAQKVAQTFNTELMQS</sequence>
<name>A0AAV7R131_PLEWA</name>
<reference evidence="1" key="1">
    <citation type="journal article" date="2022" name="bioRxiv">
        <title>Sequencing and chromosome-scale assembly of the giantPleurodeles waltlgenome.</title>
        <authorList>
            <person name="Brown T."/>
            <person name="Elewa A."/>
            <person name="Iarovenko S."/>
            <person name="Subramanian E."/>
            <person name="Araus A.J."/>
            <person name="Petzold A."/>
            <person name="Susuki M."/>
            <person name="Suzuki K.-i.T."/>
            <person name="Hayashi T."/>
            <person name="Toyoda A."/>
            <person name="Oliveira C."/>
            <person name="Osipova E."/>
            <person name="Leigh N.D."/>
            <person name="Simon A."/>
            <person name="Yun M.H."/>
        </authorList>
    </citation>
    <scope>NUCLEOTIDE SEQUENCE</scope>
    <source>
        <strain evidence="1">20211129_DDA</strain>
        <tissue evidence="1">Liver</tissue>
    </source>
</reference>
<dbReference type="Proteomes" id="UP001066276">
    <property type="component" value="Chromosome 6"/>
</dbReference>
<evidence type="ECO:0000313" key="1">
    <source>
        <dbReference type="EMBL" id="KAJ1145522.1"/>
    </source>
</evidence>
<comment type="caution">
    <text evidence="1">The sequence shown here is derived from an EMBL/GenBank/DDBJ whole genome shotgun (WGS) entry which is preliminary data.</text>
</comment>
<proteinExistence type="predicted"/>
<dbReference type="AlphaFoldDB" id="A0AAV7R131"/>